<keyword evidence="13" id="KW-1185">Reference proteome</keyword>
<sequence>MHFTTTALAAAGLAAHQALAFGGGYGGGGWGGPSKYSTPDNTDNECSPAQASGYDWSGLSQGSFSSYGSNNFNGWSCSNSFGKRDLLTKRTFQSKCITAPLDDQPSIGCEGDKTMSLDKFEVSSDKDADIECHYDMPDGSTCKEVHSCNAGGTVIQNSQCGGARSVTFKPAGDKSSGCNIGVHSVGFNCGSASSIPPAYSSTAPPSYSTPSIPAYSYSTSSASIPEHSSSSESSPASDSTSTPSAPGYSSPSIPAYSSSESTPAYSSSSSSVETSPVTPSTSSTPSAPGYSSPSSSESSPVTPTTPAYSTGSVPSYNVTSSYPIGSGSAPGYSSPSIPSYGGGSSSSTEVSPVTTSPSIISYSTSTVYSTTLETITSCAPTVTNCPAKSGSSAVVTKTVAISTTICPITAAETSAAPTGYTPQPESGDTLPKCLNSWMYLTSCKGNDDYDCFCKNKDFITKVWGCVSAWSGSHDETQGSGSYLMGLCAPYVPQNPAIITACPSSVTPAASYSYSPQTSPAPSSPASSPEGQTITLYSTKEETITSCAPEVTNCPAKTHTTSYAIGTTVTTAPASTEISPIGSSPAPTAPASVPCTTITYSTVYPVPATYTTGSSVGATIPSSSITTSLLTTVTVPQVQITTYTVTSGGSTTTQPGLGYGSPSPVVGPTGAAPSAPAPAPYPTTSVPGPVGPIGGSTGLGTTYLPTPSPSSSPITPYTGAGAKISGSGFLAVVLGAVAVLM</sequence>
<feature type="chain" id="PRO_5047324136" description="CFEM domain-containing protein" evidence="10">
    <location>
        <begin position="21"/>
        <end position="740"/>
    </location>
</feature>
<feature type="region of interest" description="Disordered" evidence="9">
    <location>
        <begin position="216"/>
        <end position="315"/>
    </location>
</feature>
<keyword evidence="4" id="KW-0964">Secreted</keyword>
<evidence type="ECO:0000256" key="8">
    <source>
        <dbReference type="ARBA" id="ARBA00023288"/>
    </source>
</evidence>
<feature type="compositionally biased region" description="Low complexity" evidence="9">
    <location>
        <begin position="663"/>
        <end position="673"/>
    </location>
</feature>
<evidence type="ECO:0000256" key="7">
    <source>
        <dbReference type="ARBA" id="ARBA00023157"/>
    </source>
</evidence>
<feature type="domain" description="CFEM" evidence="11">
    <location>
        <begin position="431"/>
        <end position="478"/>
    </location>
</feature>
<comment type="caution">
    <text evidence="12">The sequence shown here is derived from an EMBL/GenBank/DDBJ whole genome shotgun (WGS) entry which is preliminary data.</text>
</comment>
<evidence type="ECO:0000256" key="4">
    <source>
        <dbReference type="ARBA" id="ARBA00022525"/>
    </source>
</evidence>
<evidence type="ECO:0000256" key="5">
    <source>
        <dbReference type="ARBA" id="ARBA00022622"/>
    </source>
</evidence>
<dbReference type="Pfam" id="PF05730">
    <property type="entry name" value="CFEM"/>
    <property type="match status" value="1"/>
</dbReference>
<keyword evidence="5" id="KW-0472">Membrane</keyword>
<organism evidence="12 13">
    <name type="scientific">Zasmidium cellare</name>
    <name type="common">Wine cellar mold</name>
    <name type="synonym">Racodium cellare</name>
    <dbReference type="NCBI Taxonomy" id="395010"/>
    <lineage>
        <taxon>Eukaryota</taxon>
        <taxon>Fungi</taxon>
        <taxon>Dikarya</taxon>
        <taxon>Ascomycota</taxon>
        <taxon>Pezizomycotina</taxon>
        <taxon>Dothideomycetes</taxon>
        <taxon>Dothideomycetidae</taxon>
        <taxon>Mycosphaerellales</taxon>
        <taxon>Mycosphaerellaceae</taxon>
        <taxon>Zasmidium</taxon>
    </lineage>
</organism>
<keyword evidence="5" id="KW-0336">GPI-anchor</keyword>
<evidence type="ECO:0000256" key="6">
    <source>
        <dbReference type="ARBA" id="ARBA00022729"/>
    </source>
</evidence>
<evidence type="ECO:0000259" key="11">
    <source>
        <dbReference type="Pfam" id="PF05730"/>
    </source>
</evidence>
<feature type="region of interest" description="Disordered" evidence="9">
    <location>
        <begin position="512"/>
        <end position="531"/>
    </location>
</feature>
<keyword evidence="8" id="KW-0449">Lipoprotein</keyword>
<evidence type="ECO:0000256" key="10">
    <source>
        <dbReference type="SAM" id="SignalP"/>
    </source>
</evidence>
<keyword evidence="5" id="KW-0325">Glycoprotein</keyword>
<evidence type="ECO:0000256" key="1">
    <source>
        <dbReference type="ARBA" id="ARBA00004589"/>
    </source>
</evidence>
<keyword evidence="6 10" id="KW-0732">Signal</keyword>
<dbReference type="Proteomes" id="UP001305779">
    <property type="component" value="Unassembled WGS sequence"/>
</dbReference>
<dbReference type="InterPro" id="IPR008427">
    <property type="entry name" value="Extracellular_membr_CFEM_dom"/>
</dbReference>
<evidence type="ECO:0000313" key="12">
    <source>
        <dbReference type="EMBL" id="KAK4495795.1"/>
    </source>
</evidence>
<evidence type="ECO:0000256" key="3">
    <source>
        <dbReference type="ARBA" id="ARBA00010031"/>
    </source>
</evidence>
<feature type="region of interest" description="Disordered" evidence="9">
    <location>
        <begin position="327"/>
        <end position="356"/>
    </location>
</feature>
<feature type="compositionally biased region" description="Low complexity" evidence="9">
    <location>
        <begin position="216"/>
        <end position="306"/>
    </location>
</feature>
<comment type="similarity">
    <text evidence="3">Belongs to the RBT5 family.</text>
</comment>
<comment type="subcellular location">
    <subcellularLocation>
        <location evidence="1">Membrane</location>
        <topology evidence="1">Lipid-anchor</topology>
        <topology evidence="1">GPI-anchor</topology>
    </subcellularLocation>
    <subcellularLocation>
        <location evidence="2">Secreted</location>
    </subcellularLocation>
</comment>
<proteinExistence type="inferred from homology"/>
<gene>
    <name evidence="12" type="ORF">PRZ48_013063</name>
</gene>
<name>A0ABR0E326_ZASCE</name>
<accession>A0ABR0E326</accession>
<evidence type="ECO:0000256" key="9">
    <source>
        <dbReference type="SAM" id="MobiDB-lite"/>
    </source>
</evidence>
<evidence type="ECO:0000256" key="2">
    <source>
        <dbReference type="ARBA" id="ARBA00004613"/>
    </source>
</evidence>
<protein>
    <recommendedName>
        <fullName evidence="11">CFEM domain-containing protein</fullName>
    </recommendedName>
</protein>
<feature type="region of interest" description="Disordered" evidence="9">
    <location>
        <begin position="645"/>
        <end position="678"/>
    </location>
</feature>
<feature type="compositionally biased region" description="Low complexity" evidence="9">
    <location>
        <begin position="512"/>
        <end position="528"/>
    </location>
</feature>
<dbReference type="EMBL" id="JAXOVC010000011">
    <property type="protein sequence ID" value="KAK4495795.1"/>
    <property type="molecule type" value="Genomic_DNA"/>
</dbReference>
<keyword evidence="7" id="KW-1015">Disulfide bond</keyword>
<reference evidence="12 13" key="1">
    <citation type="journal article" date="2023" name="G3 (Bethesda)">
        <title>A chromosome-level genome assembly of Zasmidium syzygii isolated from banana leaves.</title>
        <authorList>
            <person name="van Westerhoven A.C."/>
            <person name="Mehrabi R."/>
            <person name="Talebi R."/>
            <person name="Steentjes M.B.F."/>
            <person name="Corcolon B."/>
            <person name="Chong P.A."/>
            <person name="Kema G.H.J."/>
            <person name="Seidl M.F."/>
        </authorList>
    </citation>
    <scope>NUCLEOTIDE SEQUENCE [LARGE SCALE GENOMIC DNA]</scope>
    <source>
        <strain evidence="12 13">P124</strain>
    </source>
</reference>
<evidence type="ECO:0000313" key="13">
    <source>
        <dbReference type="Proteomes" id="UP001305779"/>
    </source>
</evidence>
<feature type="signal peptide" evidence="10">
    <location>
        <begin position="1"/>
        <end position="20"/>
    </location>
</feature>